<feature type="compositionally biased region" description="Basic and acidic residues" evidence="3">
    <location>
        <begin position="143"/>
        <end position="153"/>
    </location>
</feature>
<feature type="region of interest" description="Disordered" evidence="3">
    <location>
        <begin position="127"/>
        <end position="153"/>
    </location>
</feature>
<dbReference type="FunFam" id="2.20.70.30:FF:000001">
    <property type="entry name" value="Transcription factor BTF3 homolog"/>
    <property type="match status" value="1"/>
</dbReference>
<organism evidence="5 6">
    <name type="scientific">Parastrongyloides trichosuri</name>
    <name type="common">Possum-specific nematode worm</name>
    <dbReference type="NCBI Taxonomy" id="131310"/>
    <lineage>
        <taxon>Eukaryota</taxon>
        <taxon>Metazoa</taxon>
        <taxon>Ecdysozoa</taxon>
        <taxon>Nematoda</taxon>
        <taxon>Chromadorea</taxon>
        <taxon>Rhabditida</taxon>
        <taxon>Tylenchina</taxon>
        <taxon>Panagrolaimomorpha</taxon>
        <taxon>Strongyloidoidea</taxon>
        <taxon>Strongyloididae</taxon>
        <taxon>Parastrongyloides</taxon>
    </lineage>
</organism>
<evidence type="ECO:0000259" key="4">
    <source>
        <dbReference type="PROSITE" id="PS51151"/>
    </source>
</evidence>
<comment type="similarity">
    <text evidence="1 2">Belongs to the NAC-beta family.</text>
</comment>
<dbReference type="AlphaFoldDB" id="A0A0N4ZT37"/>
<dbReference type="InterPro" id="IPR038187">
    <property type="entry name" value="NAC_A/B_dom_sf"/>
</dbReference>
<evidence type="ECO:0000313" key="6">
    <source>
        <dbReference type="WBParaSite" id="PTRK_0001166800.1"/>
    </source>
</evidence>
<dbReference type="SMART" id="SM01407">
    <property type="entry name" value="NAC"/>
    <property type="match status" value="1"/>
</dbReference>
<dbReference type="Pfam" id="PF01849">
    <property type="entry name" value="NAC"/>
    <property type="match status" value="1"/>
</dbReference>
<dbReference type="InterPro" id="IPR039370">
    <property type="entry name" value="BTF3"/>
</dbReference>
<evidence type="ECO:0000256" key="2">
    <source>
        <dbReference type="RuleBase" id="RU361272"/>
    </source>
</evidence>
<evidence type="ECO:0000256" key="1">
    <source>
        <dbReference type="ARBA" id="ARBA00005296"/>
    </source>
</evidence>
<dbReference type="STRING" id="131310.A0A0N4ZT37"/>
<dbReference type="InterPro" id="IPR002715">
    <property type="entry name" value="Nas_poly-pep-assoc_cplx_dom"/>
</dbReference>
<evidence type="ECO:0000256" key="3">
    <source>
        <dbReference type="SAM" id="MobiDB-lite"/>
    </source>
</evidence>
<dbReference type="WBParaSite" id="PTRK_0001166800.1">
    <property type="protein sequence ID" value="PTRK_0001166800.1"/>
    <property type="gene ID" value="PTRK_0001166800"/>
</dbReference>
<dbReference type="PANTHER" id="PTHR10351">
    <property type="entry name" value="TRANSCRIPTION FACTOR BTF3 FAMILY MEMBER"/>
    <property type="match status" value="1"/>
</dbReference>
<feature type="compositionally biased region" description="Acidic residues" evidence="3">
    <location>
        <begin position="132"/>
        <end position="142"/>
    </location>
</feature>
<dbReference type="PROSITE" id="PS51151">
    <property type="entry name" value="NAC_AB"/>
    <property type="match status" value="1"/>
</dbReference>
<dbReference type="Proteomes" id="UP000038045">
    <property type="component" value="Unplaced"/>
</dbReference>
<reference evidence="6" key="1">
    <citation type="submission" date="2017-02" db="UniProtKB">
        <authorList>
            <consortium name="WormBaseParasite"/>
        </authorList>
    </citation>
    <scope>IDENTIFICATION</scope>
</reference>
<sequence length="153" mass="16615">MNADLLKKLQANADNIRIGGKGTARRKKKVIHKSAATDDKKLQGCLKKISTTNIPGIEEVNMIKDDGSVIHFTNPKVQASVGANTFAISGTGENKQITEMLPSILNQLGPESLAHLKKLANNATSQFKTTEEDVPELVENFDEASKDETKEQA</sequence>
<dbReference type="Gene3D" id="2.20.70.30">
    <property type="entry name" value="Nascent polypeptide-associated complex domain"/>
    <property type="match status" value="1"/>
</dbReference>
<name>A0A0N4ZT37_PARTI</name>
<dbReference type="CDD" id="cd22055">
    <property type="entry name" value="NAC_BTF3"/>
    <property type="match status" value="1"/>
</dbReference>
<keyword evidence="5" id="KW-1185">Reference proteome</keyword>
<protein>
    <recommendedName>
        <fullName evidence="2">Transcription factor BTF3</fullName>
    </recommendedName>
</protein>
<feature type="domain" description="NAC-A/B" evidence="4">
    <location>
        <begin position="36"/>
        <end position="101"/>
    </location>
</feature>
<accession>A0A0N4ZT37</accession>
<proteinExistence type="inferred from homology"/>
<evidence type="ECO:0000313" key="5">
    <source>
        <dbReference type="Proteomes" id="UP000038045"/>
    </source>
</evidence>